<evidence type="ECO:0000313" key="2">
    <source>
        <dbReference type="Proteomes" id="UP001152649"/>
    </source>
</evidence>
<dbReference type="EMBL" id="CAJVPG010000255">
    <property type="protein sequence ID" value="CAG8383763.1"/>
    <property type="molecule type" value="Genomic_DNA"/>
</dbReference>
<dbReference type="AlphaFoldDB" id="A0A9W4J9K1"/>
<name>A0A9W4J9K1_9EURO</name>
<protein>
    <submittedName>
        <fullName evidence="1">Uncharacterized protein</fullName>
    </submittedName>
</protein>
<organism evidence="1 2">
    <name type="scientific">Penicillium salamii</name>
    <dbReference type="NCBI Taxonomy" id="1612424"/>
    <lineage>
        <taxon>Eukaryota</taxon>
        <taxon>Fungi</taxon>
        <taxon>Dikarya</taxon>
        <taxon>Ascomycota</taxon>
        <taxon>Pezizomycotina</taxon>
        <taxon>Eurotiomycetes</taxon>
        <taxon>Eurotiomycetidae</taxon>
        <taxon>Eurotiales</taxon>
        <taxon>Aspergillaceae</taxon>
        <taxon>Penicillium</taxon>
    </lineage>
</organism>
<gene>
    <name evidence="1" type="ORF">PSALAMII_LOCUS6001</name>
</gene>
<accession>A0A9W4J9K1</accession>
<proteinExistence type="predicted"/>
<comment type="caution">
    <text evidence="1">The sequence shown here is derived from an EMBL/GenBank/DDBJ whole genome shotgun (WGS) entry which is preliminary data.</text>
</comment>
<evidence type="ECO:0000313" key="1">
    <source>
        <dbReference type="EMBL" id="CAG8383763.1"/>
    </source>
</evidence>
<dbReference type="OrthoDB" id="417208at2759"/>
<sequence length="82" mass="9475">MSGSSSPDYKALFLKEAELRRQAEERNRLTTFPEFIRHCYDLLWTPLRAQTPSYSTTGRISTPIGKDCPVRLLPWTGCEVRQ</sequence>
<keyword evidence="2" id="KW-1185">Reference proteome</keyword>
<reference evidence="1" key="1">
    <citation type="submission" date="2021-07" db="EMBL/GenBank/DDBJ databases">
        <authorList>
            <person name="Branca A.L. A."/>
        </authorList>
    </citation>
    <scope>NUCLEOTIDE SEQUENCE</scope>
</reference>
<dbReference type="Proteomes" id="UP001152649">
    <property type="component" value="Unassembled WGS sequence"/>
</dbReference>